<evidence type="ECO:0000256" key="1">
    <source>
        <dbReference type="ARBA" id="ARBA00022658"/>
    </source>
</evidence>
<dbReference type="InterPro" id="IPR023578">
    <property type="entry name" value="Ras_GEF_dom_sf"/>
</dbReference>
<dbReference type="PROSITE" id="PS50009">
    <property type="entry name" value="RASGEF_CAT"/>
    <property type="match status" value="1"/>
</dbReference>
<dbReference type="InterPro" id="IPR000651">
    <property type="entry name" value="Ras-like_Gua-exchang_fac_N"/>
</dbReference>
<dbReference type="SMART" id="SM00147">
    <property type="entry name" value="RasGEF"/>
    <property type="match status" value="1"/>
</dbReference>
<evidence type="ECO:0000256" key="2">
    <source>
        <dbReference type="PROSITE-ProRule" id="PRU00168"/>
    </source>
</evidence>
<dbReference type="STRING" id="745531.A0A0C3SDE2"/>
<feature type="domain" description="Ras-GEF" evidence="4">
    <location>
        <begin position="243"/>
        <end position="482"/>
    </location>
</feature>
<keyword evidence="7" id="KW-1185">Reference proteome</keyword>
<sequence length="498" mass="56074">MSIDSSLTEPDSPETELFVESPSERSRSFDSSSRRLNKIKQITGDDVAQAVHDGKLAQASCPWYLRPICGEDEIRYDYNGSVAAGTLAALVEALTSEPLHQSLDAKLRHTFFSTFRTMGTSAEVYNLLLRHFHQQQPLGLTGAEADDWRLKRLYPSQCRVLNTFKTWLVAYHMIEDDPPIARQLQEFLPNVTSPAEIATAAEEVMDTLKHLTFALPGDAATMGTPPKRRKNTRDSKRELLRLDPSVLAENLCIYESGLYSKIRRQECLERISARTGDSAANLSAFCSTHDRLASWVKHSILWNDNLGRRADLVDFWIKVAEKCRGLHNYSSMSAIVTALSSSDISRLHLTWAHVNKKAHLEPLVQLNDPSGNFSAFRSVQRTCDLPSVPFIGPYLTDIIHIKDQYIHRDNPVTTARGPALLFNFVKRRKWTDVLDTIFRHQSKQYTFSPTPAVMSQIETQLNVAAGVEQAAFWARSADVQREERASADLRRGLEAAGF</sequence>
<dbReference type="Proteomes" id="UP000053257">
    <property type="component" value="Unassembled WGS sequence"/>
</dbReference>
<dbReference type="SMART" id="SM00229">
    <property type="entry name" value="RasGEFN"/>
    <property type="match status" value="1"/>
</dbReference>
<dbReference type="HOGENOM" id="CLU_002632_2_0_1"/>
<dbReference type="GO" id="GO:0005085">
    <property type="term" value="F:guanyl-nucleotide exchange factor activity"/>
    <property type="evidence" value="ECO:0007669"/>
    <property type="project" value="UniProtKB-KW"/>
</dbReference>
<dbReference type="Gene3D" id="1.10.840.10">
    <property type="entry name" value="Ras guanine-nucleotide exchange factors catalytic domain"/>
    <property type="match status" value="1"/>
</dbReference>
<dbReference type="Gene3D" id="1.20.870.10">
    <property type="entry name" value="Son of sevenless (SoS) protein Chain: S domain 1"/>
    <property type="match status" value="1"/>
</dbReference>
<feature type="domain" description="N-terminal Ras-GEF" evidence="5">
    <location>
        <begin position="78"/>
        <end position="212"/>
    </location>
</feature>
<accession>A0A0C3SDE2</accession>
<dbReference type="Pfam" id="PF00617">
    <property type="entry name" value="RasGEF"/>
    <property type="match status" value="1"/>
</dbReference>
<dbReference type="PROSITE" id="PS50212">
    <property type="entry name" value="RASGEF_NTER"/>
    <property type="match status" value="1"/>
</dbReference>
<dbReference type="GO" id="GO:0005886">
    <property type="term" value="C:plasma membrane"/>
    <property type="evidence" value="ECO:0007669"/>
    <property type="project" value="TreeGrafter"/>
</dbReference>
<dbReference type="InterPro" id="IPR001895">
    <property type="entry name" value="RASGEF_cat_dom"/>
</dbReference>
<dbReference type="InterPro" id="IPR008937">
    <property type="entry name" value="Ras-like_GEF"/>
</dbReference>
<feature type="region of interest" description="Disordered" evidence="3">
    <location>
        <begin position="1"/>
        <end position="32"/>
    </location>
</feature>
<dbReference type="CDD" id="cd00155">
    <property type="entry name" value="RasGEF"/>
    <property type="match status" value="1"/>
</dbReference>
<evidence type="ECO:0000259" key="5">
    <source>
        <dbReference type="PROSITE" id="PS50212"/>
    </source>
</evidence>
<dbReference type="InterPro" id="IPR036964">
    <property type="entry name" value="RASGEF_cat_dom_sf"/>
</dbReference>
<dbReference type="OrthoDB" id="10255964at2759"/>
<name>A0A0C3SDE2_PHLG1</name>
<gene>
    <name evidence="6" type="ORF">PHLGIDRAFT_99181</name>
</gene>
<organism evidence="6 7">
    <name type="scientific">Phlebiopsis gigantea (strain 11061_1 CR5-6)</name>
    <name type="common">White-rot fungus</name>
    <name type="synonym">Peniophora gigantea</name>
    <dbReference type="NCBI Taxonomy" id="745531"/>
    <lineage>
        <taxon>Eukaryota</taxon>
        <taxon>Fungi</taxon>
        <taxon>Dikarya</taxon>
        <taxon>Basidiomycota</taxon>
        <taxon>Agaricomycotina</taxon>
        <taxon>Agaricomycetes</taxon>
        <taxon>Polyporales</taxon>
        <taxon>Phanerochaetaceae</taxon>
        <taxon>Phlebiopsis</taxon>
    </lineage>
</organism>
<dbReference type="PANTHER" id="PTHR23113">
    <property type="entry name" value="GUANINE NUCLEOTIDE EXCHANGE FACTOR"/>
    <property type="match status" value="1"/>
</dbReference>
<evidence type="ECO:0000313" key="7">
    <source>
        <dbReference type="Proteomes" id="UP000053257"/>
    </source>
</evidence>
<dbReference type="CDD" id="cd06224">
    <property type="entry name" value="REM"/>
    <property type="match status" value="1"/>
</dbReference>
<evidence type="ECO:0000259" key="4">
    <source>
        <dbReference type="PROSITE" id="PS50009"/>
    </source>
</evidence>
<dbReference type="SUPFAM" id="SSF48366">
    <property type="entry name" value="Ras GEF"/>
    <property type="match status" value="1"/>
</dbReference>
<reference evidence="6 7" key="1">
    <citation type="journal article" date="2014" name="PLoS Genet.">
        <title>Analysis of the Phlebiopsis gigantea genome, transcriptome and secretome provides insight into its pioneer colonization strategies of wood.</title>
        <authorList>
            <person name="Hori C."/>
            <person name="Ishida T."/>
            <person name="Igarashi K."/>
            <person name="Samejima M."/>
            <person name="Suzuki H."/>
            <person name="Master E."/>
            <person name="Ferreira P."/>
            <person name="Ruiz-Duenas F.J."/>
            <person name="Held B."/>
            <person name="Canessa P."/>
            <person name="Larrondo L.F."/>
            <person name="Schmoll M."/>
            <person name="Druzhinina I.S."/>
            <person name="Kubicek C.P."/>
            <person name="Gaskell J.A."/>
            <person name="Kersten P."/>
            <person name="St John F."/>
            <person name="Glasner J."/>
            <person name="Sabat G."/>
            <person name="Splinter BonDurant S."/>
            <person name="Syed K."/>
            <person name="Yadav J."/>
            <person name="Mgbeahuruike A.C."/>
            <person name="Kovalchuk A."/>
            <person name="Asiegbu F.O."/>
            <person name="Lackner G."/>
            <person name="Hoffmeister D."/>
            <person name="Rencoret J."/>
            <person name="Gutierrez A."/>
            <person name="Sun H."/>
            <person name="Lindquist E."/>
            <person name="Barry K."/>
            <person name="Riley R."/>
            <person name="Grigoriev I.V."/>
            <person name="Henrissat B."/>
            <person name="Kues U."/>
            <person name="Berka R.M."/>
            <person name="Martinez A.T."/>
            <person name="Covert S.F."/>
            <person name="Blanchette R.A."/>
            <person name="Cullen D."/>
        </authorList>
    </citation>
    <scope>NUCLEOTIDE SEQUENCE [LARGE SCALE GENOMIC DNA]</scope>
    <source>
        <strain evidence="6 7">11061_1 CR5-6</strain>
    </source>
</reference>
<proteinExistence type="predicted"/>
<dbReference type="AlphaFoldDB" id="A0A0C3SDE2"/>
<keyword evidence="1 2" id="KW-0344">Guanine-nucleotide releasing factor</keyword>
<dbReference type="Pfam" id="PF00618">
    <property type="entry name" value="RasGEF_N"/>
    <property type="match status" value="1"/>
</dbReference>
<evidence type="ECO:0000313" key="6">
    <source>
        <dbReference type="EMBL" id="KIP11737.1"/>
    </source>
</evidence>
<protein>
    <recommendedName>
        <fullName evidence="8">Ras-GEF domain-containing protein</fullName>
    </recommendedName>
</protein>
<evidence type="ECO:0008006" key="8">
    <source>
        <dbReference type="Google" id="ProtNLM"/>
    </source>
</evidence>
<dbReference type="PANTHER" id="PTHR23113:SF368">
    <property type="entry name" value="CELL DIVISION CONTROL PROTEIN 25"/>
    <property type="match status" value="1"/>
</dbReference>
<dbReference type="EMBL" id="KN840444">
    <property type="protein sequence ID" value="KIP11737.1"/>
    <property type="molecule type" value="Genomic_DNA"/>
</dbReference>
<dbReference type="GO" id="GO:0007265">
    <property type="term" value="P:Ras protein signal transduction"/>
    <property type="evidence" value="ECO:0007669"/>
    <property type="project" value="TreeGrafter"/>
</dbReference>
<evidence type="ECO:0000256" key="3">
    <source>
        <dbReference type="SAM" id="MobiDB-lite"/>
    </source>
</evidence>